<evidence type="ECO:0000313" key="1">
    <source>
        <dbReference type="EMBL" id="KIK87554.1"/>
    </source>
</evidence>
<dbReference type="AlphaFoldDB" id="A0A0D0DTB3"/>
<dbReference type="Proteomes" id="UP000054538">
    <property type="component" value="Unassembled WGS sequence"/>
</dbReference>
<dbReference type="HOGENOM" id="CLU_2484019_0_0_1"/>
<evidence type="ECO:0000313" key="2">
    <source>
        <dbReference type="Proteomes" id="UP000054538"/>
    </source>
</evidence>
<organism evidence="1 2">
    <name type="scientific">Paxillus rubicundulus Ve08.2h10</name>
    <dbReference type="NCBI Taxonomy" id="930991"/>
    <lineage>
        <taxon>Eukaryota</taxon>
        <taxon>Fungi</taxon>
        <taxon>Dikarya</taxon>
        <taxon>Basidiomycota</taxon>
        <taxon>Agaricomycotina</taxon>
        <taxon>Agaricomycetes</taxon>
        <taxon>Agaricomycetidae</taxon>
        <taxon>Boletales</taxon>
        <taxon>Paxilineae</taxon>
        <taxon>Paxillaceae</taxon>
        <taxon>Paxillus</taxon>
    </lineage>
</organism>
<dbReference type="EMBL" id="KN825543">
    <property type="protein sequence ID" value="KIK87554.1"/>
    <property type="molecule type" value="Genomic_DNA"/>
</dbReference>
<gene>
    <name evidence="1" type="ORF">PAXRUDRAFT_831833</name>
</gene>
<keyword evidence="2" id="KW-1185">Reference proteome</keyword>
<sequence>MEIEEEERITFFPGQCRERRTNEYADQIDEVKTLIKCMRRCVGRSGEASCLGFQLVVRRKADQIGQKEHEIERREVTERGVSKRQTF</sequence>
<reference evidence="1 2" key="1">
    <citation type="submission" date="2014-04" db="EMBL/GenBank/DDBJ databases">
        <authorList>
            <consortium name="DOE Joint Genome Institute"/>
            <person name="Kuo A."/>
            <person name="Kohler A."/>
            <person name="Jargeat P."/>
            <person name="Nagy L.G."/>
            <person name="Floudas D."/>
            <person name="Copeland A."/>
            <person name="Barry K.W."/>
            <person name="Cichocki N."/>
            <person name="Veneault-Fourrey C."/>
            <person name="LaButti K."/>
            <person name="Lindquist E.A."/>
            <person name="Lipzen A."/>
            <person name="Lundell T."/>
            <person name="Morin E."/>
            <person name="Murat C."/>
            <person name="Sun H."/>
            <person name="Tunlid A."/>
            <person name="Henrissat B."/>
            <person name="Grigoriev I.V."/>
            <person name="Hibbett D.S."/>
            <person name="Martin F."/>
            <person name="Nordberg H.P."/>
            <person name="Cantor M.N."/>
            <person name="Hua S.X."/>
        </authorList>
    </citation>
    <scope>NUCLEOTIDE SEQUENCE [LARGE SCALE GENOMIC DNA]</scope>
    <source>
        <strain evidence="1 2">Ve08.2h10</strain>
    </source>
</reference>
<accession>A0A0D0DTB3</accession>
<dbReference type="InParanoid" id="A0A0D0DTB3"/>
<reference evidence="2" key="2">
    <citation type="submission" date="2015-01" db="EMBL/GenBank/DDBJ databases">
        <title>Evolutionary Origins and Diversification of the Mycorrhizal Mutualists.</title>
        <authorList>
            <consortium name="DOE Joint Genome Institute"/>
            <consortium name="Mycorrhizal Genomics Consortium"/>
            <person name="Kohler A."/>
            <person name="Kuo A."/>
            <person name="Nagy L.G."/>
            <person name="Floudas D."/>
            <person name="Copeland A."/>
            <person name="Barry K.W."/>
            <person name="Cichocki N."/>
            <person name="Veneault-Fourrey C."/>
            <person name="LaButti K."/>
            <person name="Lindquist E.A."/>
            <person name="Lipzen A."/>
            <person name="Lundell T."/>
            <person name="Morin E."/>
            <person name="Murat C."/>
            <person name="Riley R."/>
            <person name="Ohm R."/>
            <person name="Sun H."/>
            <person name="Tunlid A."/>
            <person name="Henrissat B."/>
            <person name="Grigoriev I.V."/>
            <person name="Hibbett D.S."/>
            <person name="Martin F."/>
        </authorList>
    </citation>
    <scope>NUCLEOTIDE SEQUENCE [LARGE SCALE GENOMIC DNA]</scope>
    <source>
        <strain evidence="2">Ve08.2h10</strain>
    </source>
</reference>
<protein>
    <submittedName>
        <fullName evidence="1">Uncharacterized protein</fullName>
    </submittedName>
</protein>
<name>A0A0D0DTB3_9AGAM</name>
<proteinExistence type="predicted"/>